<dbReference type="RefSeq" id="WP_271205655.1">
    <property type="nucleotide sequence ID" value="NZ_BSFK01000016.1"/>
</dbReference>
<gene>
    <name evidence="2" type="ORF">GCM10008171_30720</name>
</gene>
<feature type="compositionally biased region" description="Basic and acidic residues" evidence="1">
    <location>
        <begin position="1"/>
        <end position="10"/>
    </location>
</feature>
<organism evidence="2 3">
    <name type="scientific">Methylopila jiangsuensis</name>
    <dbReference type="NCBI Taxonomy" id="586230"/>
    <lineage>
        <taxon>Bacteria</taxon>
        <taxon>Pseudomonadati</taxon>
        <taxon>Pseudomonadota</taxon>
        <taxon>Alphaproteobacteria</taxon>
        <taxon>Hyphomicrobiales</taxon>
        <taxon>Methylopilaceae</taxon>
        <taxon>Methylopila</taxon>
    </lineage>
</organism>
<proteinExistence type="predicted"/>
<feature type="region of interest" description="Disordered" evidence="1">
    <location>
        <begin position="1"/>
        <end position="65"/>
    </location>
</feature>
<sequence length="65" mass="7282">MAKNTGEGHRNGAVTARTQFERPDGHWQKRDERTGQLMEVKQSEGPFKGVAKEPDGRDTSKSPEE</sequence>
<name>A0A9W6N4Y3_9HYPH</name>
<dbReference type="AlphaFoldDB" id="A0A9W6N4Y3"/>
<reference evidence="2" key="2">
    <citation type="submission" date="2023-01" db="EMBL/GenBank/DDBJ databases">
        <authorList>
            <person name="Sun Q."/>
            <person name="Evtushenko L."/>
        </authorList>
    </citation>
    <scope>NUCLEOTIDE SEQUENCE</scope>
    <source>
        <strain evidence="2">VKM B-2555</strain>
    </source>
</reference>
<evidence type="ECO:0000313" key="3">
    <source>
        <dbReference type="Proteomes" id="UP001143364"/>
    </source>
</evidence>
<feature type="compositionally biased region" description="Basic and acidic residues" evidence="1">
    <location>
        <begin position="50"/>
        <end position="65"/>
    </location>
</feature>
<feature type="compositionally biased region" description="Basic and acidic residues" evidence="1">
    <location>
        <begin position="19"/>
        <end position="34"/>
    </location>
</feature>
<accession>A0A9W6N4Y3</accession>
<evidence type="ECO:0000256" key="1">
    <source>
        <dbReference type="SAM" id="MobiDB-lite"/>
    </source>
</evidence>
<comment type="caution">
    <text evidence="2">The sequence shown here is derived from an EMBL/GenBank/DDBJ whole genome shotgun (WGS) entry which is preliminary data.</text>
</comment>
<protein>
    <submittedName>
        <fullName evidence="2">Uncharacterized protein</fullName>
    </submittedName>
</protein>
<reference evidence="2" key="1">
    <citation type="journal article" date="2014" name="Int. J. Syst. Evol. Microbiol.">
        <title>Complete genome sequence of Corynebacterium casei LMG S-19264T (=DSM 44701T), isolated from a smear-ripened cheese.</title>
        <authorList>
            <consortium name="US DOE Joint Genome Institute (JGI-PGF)"/>
            <person name="Walter F."/>
            <person name="Albersmeier A."/>
            <person name="Kalinowski J."/>
            <person name="Ruckert C."/>
        </authorList>
    </citation>
    <scope>NUCLEOTIDE SEQUENCE</scope>
    <source>
        <strain evidence="2">VKM B-2555</strain>
    </source>
</reference>
<evidence type="ECO:0000313" key="2">
    <source>
        <dbReference type="EMBL" id="GLK77818.1"/>
    </source>
</evidence>
<keyword evidence="3" id="KW-1185">Reference proteome</keyword>
<dbReference type="Proteomes" id="UP001143364">
    <property type="component" value="Unassembled WGS sequence"/>
</dbReference>
<dbReference type="EMBL" id="BSFK01000016">
    <property type="protein sequence ID" value="GLK77818.1"/>
    <property type="molecule type" value="Genomic_DNA"/>
</dbReference>